<dbReference type="STRING" id="1122938.SAMN05660772_01881"/>
<name>A0A1W1UKH6_9PAST</name>
<proteinExistence type="predicted"/>
<protein>
    <recommendedName>
        <fullName evidence="3">VRR-NUC domain-containing protein</fullName>
    </recommendedName>
</protein>
<keyword evidence="2" id="KW-1185">Reference proteome</keyword>
<accession>A0A1W1UKH6</accession>
<gene>
    <name evidence="1" type="ORF">SAMN05660772_01881</name>
</gene>
<dbReference type="Proteomes" id="UP000192408">
    <property type="component" value="Unassembled WGS sequence"/>
</dbReference>
<evidence type="ECO:0000313" key="1">
    <source>
        <dbReference type="EMBL" id="SMB81523.1"/>
    </source>
</evidence>
<dbReference type="AlphaFoldDB" id="A0A1W1UKH6"/>
<reference evidence="2" key="1">
    <citation type="submission" date="2017-04" db="EMBL/GenBank/DDBJ databases">
        <authorList>
            <person name="Varghese N."/>
            <person name="Submissions S."/>
        </authorList>
    </citation>
    <scope>NUCLEOTIDE SEQUENCE [LARGE SCALE GENOMIC DNA]</scope>
    <source>
        <strain evidence="2">DSM 23072</strain>
    </source>
</reference>
<organism evidence="1 2">
    <name type="scientific">Pasteurella testudinis DSM 23072</name>
    <dbReference type="NCBI Taxonomy" id="1122938"/>
    <lineage>
        <taxon>Bacteria</taxon>
        <taxon>Pseudomonadati</taxon>
        <taxon>Pseudomonadota</taxon>
        <taxon>Gammaproteobacteria</taxon>
        <taxon>Pasteurellales</taxon>
        <taxon>Pasteurellaceae</taxon>
        <taxon>Pasteurella</taxon>
    </lineage>
</organism>
<sequence length="133" mass="15288">MNEPDFTRAVHKRLSNTVWAWKINDNYMGGIPDAYYRSVNGGRELWVEYKYLKSLPKRANTKIVPALSALQLKMLNDTLQAKQQAVVIIGYESRGIVLENPEEWVQGVAVDTFIERLMGYHQLAGYIESKVLR</sequence>
<evidence type="ECO:0000313" key="2">
    <source>
        <dbReference type="Proteomes" id="UP000192408"/>
    </source>
</evidence>
<dbReference type="RefSeq" id="WP_084256234.1">
    <property type="nucleotide sequence ID" value="NZ_FWWV01000006.1"/>
</dbReference>
<dbReference type="EMBL" id="FWWV01000006">
    <property type="protein sequence ID" value="SMB81523.1"/>
    <property type="molecule type" value="Genomic_DNA"/>
</dbReference>
<evidence type="ECO:0008006" key="3">
    <source>
        <dbReference type="Google" id="ProtNLM"/>
    </source>
</evidence>